<sequence length="59" mass="6457">MVLVFAELPADGGAAGDAESICFYIVVLYRIKPMLMRAFGKNDDAALLRRQDVAQTARP</sequence>
<dbReference type="Proteomes" id="UP000831534">
    <property type="component" value="Chromosome"/>
</dbReference>
<protein>
    <submittedName>
        <fullName evidence="1">Uncharacterized protein</fullName>
    </submittedName>
</protein>
<dbReference type="EMBL" id="CP091521">
    <property type="protein sequence ID" value="UOP04074.1"/>
    <property type="molecule type" value="Genomic_DNA"/>
</dbReference>
<dbReference type="AlphaFoldDB" id="A0A8T9MSM0"/>
<name>A0A8T9MSM0_9NEIS</name>
<evidence type="ECO:0000313" key="2">
    <source>
        <dbReference type="Proteomes" id="UP000831534"/>
    </source>
</evidence>
<organism evidence="1 2">
    <name type="scientific">Conchiformibius kuhniae</name>
    <dbReference type="NCBI Taxonomy" id="211502"/>
    <lineage>
        <taxon>Bacteria</taxon>
        <taxon>Pseudomonadati</taxon>
        <taxon>Pseudomonadota</taxon>
        <taxon>Betaproteobacteria</taxon>
        <taxon>Neisseriales</taxon>
        <taxon>Neisseriaceae</taxon>
        <taxon>Conchiformibius</taxon>
    </lineage>
</organism>
<reference evidence="1" key="1">
    <citation type="submission" date="2021-12" db="EMBL/GenBank/DDBJ databases">
        <authorList>
            <person name="Veyrier F.J."/>
        </authorList>
    </citation>
    <scope>NUCLEOTIDE SEQUENCE</scope>
    <source>
        <strain evidence="1">17694</strain>
    </source>
</reference>
<reference evidence="1" key="2">
    <citation type="journal article" date="2022" name="Res Sq">
        <title>Evolution of multicellular longitudinally dividing oral cavity symbionts (Neisseriaceae).</title>
        <authorList>
            <person name="Nyongesa S."/>
            <person name="Weber P."/>
            <person name="Bernet E."/>
            <person name="Pullido F."/>
            <person name="Nieckarz M."/>
            <person name="Delaby M."/>
            <person name="Nieves C."/>
            <person name="Viehboeck T."/>
            <person name="Krause N."/>
            <person name="Rivera-Millot A."/>
            <person name="Nakamura A."/>
            <person name="Vischer N."/>
            <person name="VanNieuwenhze M."/>
            <person name="Brun Y."/>
            <person name="Cava F."/>
            <person name="Bulgheresi S."/>
            <person name="Veyrier F."/>
        </authorList>
    </citation>
    <scope>NUCLEOTIDE SEQUENCE</scope>
    <source>
        <strain evidence="1">17694</strain>
    </source>
</reference>
<evidence type="ECO:0000313" key="1">
    <source>
        <dbReference type="EMBL" id="UOP04074.1"/>
    </source>
</evidence>
<accession>A0A8T9MSM0</accession>
<keyword evidence="2" id="KW-1185">Reference proteome</keyword>
<proteinExistence type="predicted"/>
<gene>
    <name evidence="1" type="ORF">LVJ77_06210</name>
</gene>